<evidence type="ECO:0000256" key="2">
    <source>
        <dbReference type="ARBA" id="ARBA00023242"/>
    </source>
</evidence>
<accession>A0A8J5HGC4</accession>
<dbReference type="PANTHER" id="PTHR13952:SF5">
    <property type="entry name" value="U1 SMALL NUCLEAR RIBONUCLEOPROTEIN 70 KDA"/>
    <property type="match status" value="1"/>
</dbReference>
<feature type="region of interest" description="Disordered" evidence="3">
    <location>
        <begin position="904"/>
        <end position="927"/>
    </location>
</feature>
<dbReference type="SUPFAM" id="SSF54928">
    <property type="entry name" value="RNA-binding domain, RBD"/>
    <property type="match status" value="1"/>
</dbReference>
<gene>
    <name evidence="4" type="ORF">ZIOFF_018384</name>
</gene>
<dbReference type="GO" id="GO:0030619">
    <property type="term" value="F:U1 snRNA binding"/>
    <property type="evidence" value="ECO:0007669"/>
    <property type="project" value="TreeGrafter"/>
</dbReference>
<feature type="compositionally biased region" description="Basic and acidic residues" evidence="3">
    <location>
        <begin position="881"/>
        <end position="890"/>
    </location>
</feature>
<dbReference type="InterPro" id="IPR012677">
    <property type="entry name" value="Nucleotide-bd_a/b_plait_sf"/>
</dbReference>
<keyword evidence="5" id="KW-1185">Reference proteome</keyword>
<comment type="caution">
    <text evidence="4">The sequence shown here is derived from an EMBL/GenBank/DDBJ whole genome shotgun (WGS) entry which is preliminary data.</text>
</comment>
<feature type="region of interest" description="Disordered" evidence="3">
    <location>
        <begin position="860"/>
        <end position="892"/>
    </location>
</feature>
<evidence type="ECO:0000313" key="4">
    <source>
        <dbReference type="EMBL" id="KAG6521273.1"/>
    </source>
</evidence>
<dbReference type="AlphaFoldDB" id="A0A8J5HGC4"/>
<proteinExistence type="predicted"/>
<feature type="region of interest" description="Disordered" evidence="3">
    <location>
        <begin position="51"/>
        <end position="75"/>
    </location>
</feature>
<dbReference type="GO" id="GO:0003729">
    <property type="term" value="F:mRNA binding"/>
    <property type="evidence" value="ECO:0007669"/>
    <property type="project" value="TreeGrafter"/>
</dbReference>
<feature type="compositionally biased region" description="Low complexity" evidence="3">
    <location>
        <begin position="730"/>
        <end position="743"/>
    </location>
</feature>
<evidence type="ECO:0000313" key="5">
    <source>
        <dbReference type="Proteomes" id="UP000734854"/>
    </source>
</evidence>
<protein>
    <submittedName>
        <fullName evidence="4">Uncharacterized protein</fullName>
    </submittedName>
</protein>
<dbReference type="Gene3D" id="3.30.70.330">
    <property type="match status" value="1"/>
</dbReference>
<dbReference type="GO" id="GO:0000398">
    <property type="term" value="P:mRNA splicing, via spliceosome"/>
    <property type="evidence" value="ECO:0007669"/>
    <property type="project" value="TreeGrafter"/>
</dbReference>
<comment type="subcellular location">
    <subcellularLocation>
        <location evidence="1">Nucleus</location>
    </subcellularLocation>
</comment>
<dbReference type="EMBL" id="JACMSC010000005">
    <property type="protein sequence ID" value="KAG6521273.1"/>
    <property type="molecule type" value="Genomic_DNA"/>
</dbReference>
<dbReference type="InterPro" id="IPR051183">
    <property type="entry name" value="U1_U11-U12_snRNP_70-35kDa"/>
</dbReference>
<feature type="region of interest" description="Disordered" evidence="3">
    <location>
        <begin position="773"/>
        <end position="843"/>
    </location>
</feature>
<feature type="compositionally biased region" description="Low complexity" evidence="3">
    <location>
        <begin position="784"/>
        <end position="809"/>
    </location>
</feature>
<feature type="compositionally biased region" description="Basic and acidic residues" evidence="3">
    <location>
        <begin position="860"/>
        <end position="869"/>
    </location>
</feature>
<dbReference type="InterPro" id="IPR035979">
    <property type="entry name" value="RBD_domain_sf"/>
</dbReference>
<organism evidence="4 5">
    <name type="scientific">Zingiber officinale</name>
    <name type="common">Ginger</name>
    <name type="synonym">Amomum zingiber</name>
    <dbReference type="NCBI Taxonomy" id="94328"/>
    <lineage>
        <taxon>Eukaryota</taxon>
        <taxon>Viridiplantae</taxon>
        <taxon>Streptophyta</taxon>
        <taxon>Embryophyta</taxon>
        <taxon>Tracheophyta</taxon>
        <taxon>Spermatophyta</taxon>
        <taxon>Magnoliopsida</taxon>
        <taxon>Liliopsida</taxon>
        <taxon>Zingiberales</taxon>
        <taxon>Zingiberaceae</taxon>
        <taxon>Zingiber</taxon>
    </lineage>
</organism>
<feature type="region of interest" description="Disordered" evidence="3">
    <location>
        <begin position="93"/>
        <end position="114"/>
    </location>
</feature>
<dbReference type="Proteomes" id="UP000734854">
    <property type="component" value="Unassembled WGS sequence"/>
</dbReference>
<evidence type="ECO:0000256" key="3">
    <source>
        <dbReference type="SAM" id="MobiDB-lite"/>
    </source>
</evidence>
<dbReference type="GO" id="GO:0005685">
    <property type="term" value="C:U1 snRNP"/>
    <property type="evidence" value="ECO:0007669"/>
    <property type="project" value="TreeGrafter"/>
</dbReference>
<feature type="region of interest" description="Disordered" evidence="3">
    <location>
        <begin position="730"/>
        <end position="753"/>
    </location>
</feature>
<keyword evidence="2" id="KW-0539">Nucleus</keyword>
<name>A0A8J5HGC4_ZINOF</name>
<dbReference type="GO" id="GO:0071004">
    <property type="term" value="C:U2-type prespliceosome"/>
    <property type="evidence" value="ECO:0007669"/>
    <property type="project" value="TreeGrafter"/>
</dbReference>
<dbReference type="PANTHER" id="PTHR13952">
    <property type="entry name" value="U1 SMALL NUCLEAR RIBONUCLEOPROTEIN 70 KD"/>
    <property type="match status" value="1"/>
</dbReference>
<sequence length="927" mass="104379">MERGKKNSLIYKRDTTFGGIVMPLSMGMSLFFSLKEAQPYISNLTKPFHSPPLRSPFRSPPSRSQREAQSPNFCGDKVFPVSRASRRLAFLKIGAKPQPSSPPSRSQTRSQALTSSAATSPNCLLILLPSPFQGIEAHQVIAARSSDFEFRHGKFTCSFGRFLINVGEESVMEEGKINSSEIKDKNNHVDQDPSTSIVNEVKLPEIGMTFPSEEEVRIFYNSYAQNVGFGICKLVEAGGYENLAFDERKCRNYVSEARRLRYVIKVLIRMKVIEVPKNYIIDRWRKDIKRGYQSISNIYDDYGCGGERLRYNILTPLIQELQQLGTKNDDNFSILVEILKDTKEKLIAGAANAARNANCYWWLCLYQSRELKSDFFSQRYWWLCLYLFSSFCNLKLNWWLCLYSSLCNLKLNLACSTSLLGLKKYLILLEHTLVFCSVNSIWHGEPVHLLRYVWLQIRKQINQEDMERIRYVSLFVEYVHTRDMKTVYKQADGKKLDNRRVLVDDERGKTVPNWRPRRLGGGLGTTRIGSEEFTQKHSDCFWRSTFGGREMVGTEADPSRTRAAELSPMTYHKVSTAQRGSPIVSTSSGRRTVVLKNYETTLKVVMREVAAYFVGKHDFSSFANATHNDRLGNPVKEIFCFDIVEMGNDISSDILPRHTIATPLAASVVSSTSALSLLATQPSRQNFWPHPLRALTPSFGRSLQPREALPFSTLEFSLSFFTLASKFSCHSPPLRSPFRSPPSRSRREVRSPNFCGDSVFPASRASRRLAFSKIGAKPQPNSPPSRSRTRSQALTSSAATSSSSLVSSLMKPSYCSGDEQGKDRLVSQGKDTKSQRSRAQWEMNLRSEQRLELPNLVVDRGTEGRRESGSDEEETGCHLSSADRCREEQGGRGIGVSVVLPNRSRRGGRLPALGQSACGVGTSGVIS</sequence>
<dbReference type="GO" id="GO:0071011">
    <property type="term" value="C:precatalytic spliceosome"/>
    <property type="evidence" value="ECO:0007669"/>
    <property type="project" value="TreeGrafter"/>
</dbReference>
<reference evidence="4 5" key="1">
    <citation type="submission" date="2020-08" db="EMBL/GenBank/DDBJ databases">
        <title>Plant Genome Project.</title>
        <authorList>
            <person name="Zhang R.-G."/>
        </authorList>
    </citation>
    <scope>NUCLEOTIDE SEQUENCE [LARGE SCALE GENOMIC DNA]</scope>
    <source>
        <tissue evidence="4">Rhizome</tissue>
    </source>
</reference>
<evidence type="ECO:0000256" key="1">
    <source>
        <dbReference type="ARBA" id="ARBA00004123"/>
    </source>
</evidence>
<feature type="compositionally biased region" description="Basic and acidic residues" evidence="3">
    <location>
        <begin position="819"/>
        <end position="834"/>
    </location>
</feature>